<dbReference type="PANTHER" id="PTHR46592:SF6">
    <property type="entry name" value="RING-H2 FINGER PROTEIN ATL67"/>
    <property type="match status" value="1"/>
</dbReference>
<dbReference type="InterPro" id="IPR001841">
    <property type="entry name" value="Znf_RING"/>
</dbReference>
<keyword evidence="2" id="KW-1133">Transmembrane helix</keyword>
<dbReference type="GO" id="GO:0008270">
    <property type="term" value="F:zinc ion binding"/>
    <property type="evidence" value="ECO:0007669"/>
    <property type="project" value="UniProtKB-KW"/>
</dbReference>
<proteinExistence type="predicted"/>
<dbReference type="CDD" id="cd16461">
    <property type="entry name" value="RING-H2_EL5-like"/>
    <property type="match status" value="1"/>
</dbReference>
<evidence type="ECO:0000313" key="5">
    <source>
        <dbReference type="Proteomes" id="UP000287651"/>
    </source>
</evidence>
<gene>
    <name evidence="4" type="ORF">B296_00003377</name>
</gene>
<dbReference type="InterPro" id="IPR044289">
    <property type="entry name" value="ATL67-70"/>
</dbReference>
<feature type="domain" description="RING-type" evidence="3">
    <location>
        <begin position="110"/>
        <end position="152"/>
    </location>
</feature>
<keyword evidence="2" id="KW-0472">Membrane</keyword>
<dbReference type="Pfam" id="PF13639">
    <property type="entry name" value="zf-RING_2"/>
    <property type="match status" value="1"/>
</dbReference>
<dbReference type="PANTHER" id="PTHR46592">
    <property type="entry name" value="RING-H2 FINGER PROTEIN ATL67"/>
    <property type="match status" value="1"/>
</dbReference>
<feature type="transmembrane region" description="Helical" evidence="2">
    <location>
        <begin position="20"/>
        <end position="41"/>
    </location>
</feature>
<dbReference type="InterPro" id="IPR013083">
    <property type="entry name" value="Znf_RING/FYVE/PHD"/>
</dbReference>
<dbReference type="GO" id="GO:0016740">
    <property type="term" value="F:transferase activity"/>
    <property type="evidence" value="ECO:0007669"/>
    <property type="project" value="InterPro"/>
</dbReference>
<evidence type="ECO:0000256" key="1">
    <source>
        <dbReference type="PROSITE-ProRule" id="PRU00175"/>
    </source>
</evidence>
<dbReference type="AlphaFoldDB" id="A0A427BC08"/>
<dbReference type="SMART" id="SM00184">
    <property type="entry name" value="RING"/>
    <property type="match status" value="1"/>
</dbReference>
<sequence>MSTDASPGGSSSSSVFTTLSLPLAIAVSVGLLVLLSALLLASYVCCRRQPRDPDPGPAPAIADGIVLPRVIFVAEDDEGDGGRASGLDQAAISSYPKFPFSAASGGDTVCSICLCEYRKGEMLRMIPDCRHYFHLLCIDVWLRLNASCPVCRTSPLPTPVSTPISTPLSELVPLSLFAADRRRRRDMSLKKHLSSQRGEDGFLDPEDGKGLEVAAEKWDSDYTVPVTAAASSMEAL</sequence>
<keyword evidence="1" id="KW-0863">Zinc-finger</keyword>
<organism evidence="4 5">
    <name type="scientific">Ensete ventricosum</name>
    <name type="common">Abyssinian banana</name>
    <name type="synonym">Musa ensete</name>
    <dbReference type="NCBI Taxonomy" id="4639"/>
    <lineage>
        <taxon>Eukaryota</taxon>
        <taxon>Viridiplantae</taxon>
        <taxon>Streptophyta</taxon>
        <taxon>Embryophyta</taxon>
        <taxon>Tracheophyta</taxon>
        <taxon>Spermatophyta</taxon>
        <taxon>Magnoliopsida</taxon>
        <taxon>Liliopsida</taxon>
        <taxon>Zingiberales</taxon>
        <taxon>Musaceae</taxon>
        <taxon>Ensete</taxon>
    </lineage>
</organism>
<accession>A0A427BC08</accession>
<keyword evidence="1" id="KW-0862">Zinc</keyword>
<dbReference type="SUPFAM" id="SSF57850">
    <property type="entry name" value="RING/U-box"/>
    <property type="match status" value="1"/>
</dbReference>
<keyword evidence="2" id="KW-0812">Transmembrane</keyword>
<dbReference type="GO" id="GO:0016567">
    <property type="term" value="P:protein ubiquitination"/>
    <property type="evidence" value="ECO:0007669"/>
    <property type="project" value="InterPro"/>
</dbReference>
<evidence type="ECO:0000313" key="4">
    <source>
        <dbReference type="EMBL" id="RRT86007.1"/>
    </source>
</evidence>
<evidence type="ECO:0000259" key="3">
    <source>
        <dbReference type="PROSITE" id="PS50089"/>
    </source>
</evidence>
<dbReference type="Proteomes" id="UP000287651">
    <property type="component" value="Unassembled WGS sequence"/>
</dbReference>
<reference evidence="4 5" key="1">
    <citation type="journal article" date="2014" name="Agronomy (Basel)">
        <title>A Draft Genome Sequence for Ensete ventricosum, the Drought-Tolerant Tree Against Hunger.</title>
        <authorList>
            <person name="Harrison J."/>
            <person name="Moore K.A."/>
            <person name="Paszkiewicz K."/>
            <person name="Jones T."/>
            <person name="Grant M."/>
            <person name="Ambacheew D."/>
            <person name="Muzemil S."/>
            <person name="Studholme D.J."/>
        </authorList>
    </citation>
    <scope>NUCLEOTIDE SEQUENCE [LARGE SCALE GENOMIC DNA]</scope>
</reference>
<comment type="caution">
    <text evidence="4">The sequence shown here is derived from an EMBL/GenBank/DDBJ whole genome shotgun (WGS) entry which is preliminary data.</text>
</comment>
<protein>
    <recommendedName>
        <fullName evidence="3">RING-type domain-containing protein</fullName>
    </recommendedName>
</protein>
<dbReference type="PROSITE" id="PS50089">
    <property type="entry name" value="ZF_RING_2"/>
    <property type="match status" value="1"/>
</dbReference>
<dbReference type="Gene3D" id="3.30.40.10">
    <property type="entry name" value="Zinc/RING finger domain, C3HC4 (zinc finger)"/>
    <property type="match status" value="1"/>
</dbReference>
<name>A0A427BC08_ENSVE</name>
<keyword evidence="1" id="KW-0479">Metal-binding</keyword>
<dbReference type="EMBL" id="AMZH03000027">
    <property type="protein sequence ID" value="RRT86007.1"/>
    <property type="molecule type" value="Genomic_DNA"/>
</dbReference>
<evidence type="ECO:0000256" key="2">
    <source>
        <dbReference type="SAM" id="Phobius"/>
    </source>
</evidence>